<feature type="compositionally biased region" description="Gly residues" evidence="2">
    <location>
        <begin position="154"/>
        <end position="202"/>
    </location>
</feature>
<sequence>MKPKIINLKQVIQLLLVLFPFIGFSQTTEPYTTSGSWTVPTGVTSVKVDIWGGGGGGGGSNVNKDGGSGGGSGAYVTRTVTVTPGAVIPFTIGTGGAGGGAAAGTGVTGGNSTITIGGFTLTANGGTGGGGNEGAIGTGGAASGGSTNSTGNSGVLGGNSGGKGGDAPSGGTGGAGATNGAGGNGNTPGGGGGGGEEGAGGAGARGEIRFTYTAGVYCSYSTTSSTYWINKFSTTGGILNINNNTTYSAGGYGNYVAQIVSQISGSSFNFNTTVSSGTHGINIWVDWNNDLDFADAGEKVYASGSYVSGATGTITIPVGTAPGSYRLRVVANYFSTDPAACGTDTYTEAEDYTVQVTAPPACTGTPTAGTTITSPTSGNPGSNYTVSASGFTNASGLTYQWQYSTNGGGSWTNQGTATATYSNYTATAPALGTTVLWHLIVTCTASGQSATSTNGTFTSVSTLNIPSSGNNTATCGTNIILYDNGGTSDYANSSSGYTVLDAGLASTITISGNYTTESVDYIRIYSGVGTGGTLLGTYSGTGSINYTGTAGQALTVQFTSDSSVVYSGFALTVTYSGVCNPACAGTPTGGTAIATPASASPGSTYTVSATGYTGATGLTFQWQYSTNGGGSWTNQGAATGSYSNTTATAPALGTTVLWHLIVTCTASGQSATSTNGTFNSVSTQNIPATGNNTVSCGTNIVLYDNGGVSGDYANSSNGYTVLEAGLSATITISGNYTTESVDYIKIYSGVGTGGTLLGTYSGTGSINYTGTAGQTLTVQFTSDSSVVYSGFALSVSYSGVCFPACAGTPTGGTVTTSPNTTWPGSPYTVSATGYTQALNMTYQWQYSTNSGGSWTNAGAATSSYANYNATAPASGVVLWRLVVTCTNSSISSNSSNGTFTTMVVSDVLTGCPNVVSGGLNLNGADPAPLDCSTGSCTDLEATYLDLGNTTNYMVEPIQYNPPIPFNGLTNPVSVNVDDVWSPQVNLPFDFCFYGNTYNKCLIGSNGVITFDLVNNTAGGTCSWSMYGSTGANLPVSGHSALIENSIFGVFHDINPTNGGNVGWQLITLPTGCRALVVSWYNVPMYSNDTTNDYTGMIVLYENSNIIEVYVNKKRITTYSGSGVEGMWNDGNAVIGIQNATGTLASVPPGRNVLDPNWTSTNEAWRFVPSGSSIASIKWYQGAGTTGPVVGTTPVINVCPTATTTYTAEITYTLCNGTTLKQSDQTTVTVNASKSWNGSAGTNWNTAANWTPSGVPTSTESVLIPNTTNKPIISSGSAAYACSINIQSGGILTVNPGNSITVTNAVNVAAGGNMIIENTGSLVQINNVTNSGNIQYKRTANIRRQDYVYWSTPVAGFANSAVSPGTSLGYQYKWLPTTAAVNNFGNWTYANETMVLGKGYCLRGPDSYSLTALTNYTATFTGVPNNGNIAIPISRGTYNGVNYNTVVSTTLGTKDDDNWNLVGNPYPSAIHAINFLTLNTNIAGFVNIWTHGTLPSSSISDPFYNNYVYNYTPTDYITYNSVGASSGAGAFNGYIAGGQGFFVSMLHTSAAATENLIFNNSLRSSTYNNSVFYRNSSEEINSDDLEKHRIWFDIIHPNGSNVRSLLGYVENATNQEDRLFDAFANEKLSLNIFSLIGDDEMVIQGRKLPFDKNDKVNIGVAVPQDGLYKIALSNIDGLFLEPN</sequence>
<protein>
    <recommendedName>
        <fullName evidence="4">CUB domain-containing protein</fullName>
    </recommendedName>
</protein>
<dbReference type="Proteomes" id="UP000198648">
    <property type="component" value="Unassembled WGS sequence"/>
</dbReference>
<keyword evidence="6" id="KW-1185">Reference proteome</keyword>
<dbReference type="InterPro" id="IPR049304">
    <property type="entry name" value="Gly_rich_dom"/>
</dbReference>
<keyword evidence="3" id="KW-0732">Signal</keyword>
<name>A0A1H9AUS3_9FLAO</name>
<dbReference type="SMART" id="SM00042">
    <property type="entry name" value="CUB"/>
    <property type="match status" value="2"/>
</dbReference>
<reference evidence="5 6" key="1">
    <citation type="submission" date="2016-10" db="EMBL/GenBank/DDBJ databases">
        <authorList>
            <person name="de Groot N.N."/>
        </authorList>
    </citation>
    <scope>NUCLEOTIDE SEQUENCE [LARGE SCALE GENOMIC DNA]</scope>
    <source>
        <strain evidence="5 6">DSM 27078</strain>
    </source>
</reference>
<dbReference type="EMBL" id="FOEI01000002">
    <property type="protein sequence ID" value="SEP80285.1"/>
    <property type="molecule type" value="Genomic_DNA"/>
</dbReference>
<dbReference type="OrthoDB" id="1652165at2"/>
<evidence type="ECO:0000256" key="1">
    <source>
        <dbReference type="ARBA" id="ARBA00023157"/>
    </source>
</evidence>
<gene>
    <name evidence="5" type="ORF">SAMN05444005_102342</name>
</gene>
<dbReference type="InterPro" id="IPR045474">
    <property type="entry name" value="GEVED"/>
</dbReference>
<evidence type="ECO:0000313" key="6">
    <source>
        <dbReference type="Proteomes" id="UP000198648"/>
    </source>
</evidence>
<keyword evidence="1" id="KW-1015">Disulfide bond</keyword>
<feature type="region of interest" description="Disordered" evidence="2">
    <location>
        <begin position="137"/>
        <end position="202"/>
    </location>
</feature>
<feature type="compositionally biased region" description="Low complexity" evidence="2">
    <location>
        <begin position="144"/>
        <end position="153"/>
    </location>
</feature>
<dbReference type="STRING" id="1299341.SAMN05444005_102342"/>
<evidence type="ECO:0000256" key="2">
    <source>
        <dbReference type="SAM" id="MobiDB-lite"/>
    </source>
</evidence>
<dbReference type="SUPFAM" id="SSF49854">
    <property type="entry name" value="Spermadhesin, CUB domain"/>
    <property type="match status" value="2"/>
</dbReference>
<dbReference type="InterPro" id="IPR035914">
    <property type="entry name" value="Sperma_CUB_dom_sf"/>
</dbReference>
<dbReference type="Gene3D" id="2.60.120.290">
    <property type="entry name" value="Spermadhesin, CUB domain"/>
    <property type="match status" value="2"/>
</dbReference>
<dbReference type="PROSITE" id="PS01180">
    <property type="entry name" value="CUB"/>
    <property type="match status" value="1"/>
</dbReference>
<accession>A0A1H9AUS3</accession>
<proteinExistence type="predicted"/>
<dbReference type="InterPro" id="IPR000859">
    <property type="entry name" value="CUB_dom"/>
</dbReference>
<dbReference type="Pfam" id="PF20009">
    <property type="entry name" value="GEVED"/>
    <property type="match status" value="1"/>
</dbReference>
<feature type="chain" id="PRO_5011738024" description="CUB domain-containing protein" evidence="3">
    <location>
        <begin position="26"/>
        <end position="1682"/>
    </location>
</feature>
<organism evidence="5 6">
    <name type="scientific">Flavobacterium urocaniciphilum</name>
    <dbReference type="NCBI Taxonomy" id="1299341"/>
    <lineage>
        <taxon>Bacteria</taxon>
        <taxon>Pseudomonadati</taxon>
        <taxon>Bacteroidota</taxon>
        <taxon>Flavobacteriia</taxon>
        <taxon>Flavobacteriales</taxon>
        <taxon>Flavobacteriaceae</taxon>
        <taxon>Flavobacterium</taxon>
    </lineage>
</organism>
<evidence type="ECO:0000313" key="5">
    <source>
        <dbReference type="EMBL" id="SEP80285.1"/>
    </source>
</evidence>
<feature type="signal peptide" evidence="3">
    <location>
        <begin position="1"/>
        <end position="25"/>
    </location>
</feature>
<evidence type="ECO:0000259" key="4">
    <source>
        <dbReference type="PROSITE" id="PS01180"/>
    </source>
</evidence>
<evidence type="ECO:0000256" key="3">
    <source>
        <dbReference type="SAM" id="SignalP"/>
    </source>
</evidence>
<dbReference type="Pfam" id="PF21722">
    <property type="entry name" value="Gly_rich_2"/>
    <property type="match status" value="1"/>
</dbReference>
<feature type="domain" description="CUB" evidence="4">
    <location>
        <begin position="664"/>
        <end position="798"/>
    </location>
</feature>
<dbReference type="RefSeq" id="WP_091466390.1">
    <property type="nucleotide sequence ID" value="NZ_FOEI01000002.1"/>
</dbReference>